<feature type="domain" description="DUF2914" evidence="2">
    <location>
        <begin position="220"/>
        <end position="288"/>
    </location>
</feature>
<evidence type="ECO:0000313" key="3">
    <source>
        <dbReference type="EMBL" id="PIP55548.1"/>
    </source>
</evidence>
<sequence>YYHEHPPQRIFFIRIEKLLPIFIQFTFGGLFSAFFIFYSHGANFSSSWPFILILLTLLIGNEFFRNFYRKLTFQISIYFLAVFSFFIFFIPVILKTMGATVFVLSGLVSLVFIGLFSLVIFKVVPKRYEGSRTHLRNAVVSIFIVINVLYFFNLIPPIPLALKDSGVYHHIERMEGVYLALKEKKDWYEFIPFFVTETVSLERGFPLYVFSSVFAPTDLDTNVIHDWQYYDERQGKWISATRISFSIIGGRDGGYRGYSRKQNVFEGKWRVDVKTQRDQIIGRVRFNIEERRSETEFEEQIL</sequence>
<keyword evidence="1" id="KW-0812">Transmembrane</keyword>
<name>A0A2H0BEY1_9BACT</name>
<keyword evidence="1" id="KW-1133">Transmembrane helix</keyword>
<feature type="transmembrane region" description="Helical" evidence="1">
    <location>
        <begin position="100"/>
        <end position="123"/>
    </location>
</feature>
<proteinExistence type="predicted"/>
<feature type="transmembrane region" description="Helical" evidence="1">
    <location>
        <begin position="46"/>
        <end position="64"/>
    </location>
</feature>
<evidence type="ECO:0000313" key="4">
    <source>
        <dbReference type="Proteomes" id="UP000229794"/>
    </source>
</evidence>
<gene>
    <name evidence="3" type="ORF">COX06_02760</name>
</gene>
<dbReference type="Proteomes" id="UP000229794">
    <property type="component" value="Unassembled WGS sequence"/>
</dbReference>
<comment type="caution">
    <text evidence="3">The sequence shown here is derived from an EMBL/GenBank/DDBJ whole genome shotgun (WGS) entry which is preliminary data.</text>
</comment>
<keyword evidence="1" id="KW-0472">Membrane</keyword>
<dbReference type="Pfam" id="PF11141">
    <property type="entry name" value="DUF2914"/>
    <property type="match status" value="1"/>
</dbReference>
<feature type="transmembrane region" description="Helical" evidence="1">
    <location>
        <begin position="21"/>
        <end position="40"/>
    </location>
</feature>
<feature type="transmembrane region" description="Helical" evidence="1">
    <location>
        <begin position="135"/>
        <end position="155"/>
    </location>
</feature>
<protein>
    <recommendedName>
        <fullName evidence="2">DUF2914 domain-containing protein</fullName>
    </recommendedName>
</protein>
<organism evidence="3 4">
    <name type="scientific">Candidatus Zambryskibacteria bacterium CG22_combo_CG10-13_8_21_14_all_42_17</name>
    <dbReference type="NCBI Taxonomy" id="1975118"/>
    <lineage>
        <taxon>Bacteria</taxon>
        <taxon>Candidatus Zambryskiibacteriota</taxon>
    </lineage>
</organism>
<reference evidence="3 4" key="1">
    <citation type="submission" date="2017-09" db="EMBL/GenBank/DDBJ databases">
        <title>Depth-based differentiation of microbial function through sediment-hosted aquifers and enrichment of novel symbionts in the deep terrestrial subsurface.</title>
        <authorList>
            <person name="Probst A.J."/>
            <person name="Ladd B."/>
            <person name="Jarett J.K."/>
            <person name="Geller-Mcgrath D.E."/>
            <person name="Sieber C.M."/>
            <person name="Emerson J.B."/>
            <person name="Anantharaman K."/>
            <person name="Thomas B.C."/>
            <person name="Malmstrom R."/>
            <person name="Stieglmeier M."/>
            <person name="Klingl A."/>
            <person name="Woyke T."/>
            <person name="Ryan C.M."/>
            <person name="Banfield J.F."/>
        </authorList>
    </citation>
    <scope>NUCLEOTIDE SEQUENCE [LARGE SCALE GENOMIC DNA]</scope>
    <source>
        <strain evidence="3">CG22_combo_CG10-13_8_21_14_all_42_17</strain>
    </source>
</reference>
<feature type="non-terminal residue" evidence="3">
    <location>
        <position position="1"/>
    </location>
</feature>
<evidence type="ECO:0000256" key="1">
    <source>
        <dbReference type="SAM" id="Phobius"/>
    </source>
</evidence>
<dbReference type="EMBL" id="PCST01000036">
    <property type="protein sequence ID" value="PIP55548.1"/>
    <property type="molecule type" value="Genomic_DNA"/>
</dbReference>
<dbReference type="InterPro" id="IPR022606">
    <property type="entry name" value="DUF2914"/>
</dbReference>
<evidence type="ECO:0000259" key="2">
    <source>
        <dbReference type="Pfam" id="PF11141"/>
    </source>
</evidence>
<dbReference type="AlphaFoldDB" id="A0A2H0BEY1"/>
<accession>A0A2H0BEY1</accession>
<feature type="transmembrane region" description="Helical" evidence="1">
    <location>
        <begin position="76"/>
        <end position="94"/>
    </location>
</feature>